<evidence type="ECO:0000313" key="5">
    <source>
        <dbReference type="EMBL" id="GAB57906.1"/>
    </source>
</evidence>
<protein>
    <submittedName>
        <fullName evidence="5">FAD-binding protein</fullName>
    </submittedName>
</protein>
<dbReference type="InterPro" id="IPR016164">
    <property type="entry name" value="FAD-linked_Oxase-like_C"/>
</dbReference>
<dbReference type="PROSITE" id="PS51387">
    <property type="entry name" value="FAD_PCMH"/>
    <property type="match status" value="1"/>
</dbReference>
<dbReference type="SUPFAM" id="SSF55103">
    <property type="entry name" value="FAD-linked oxidases, C-terminal domain"/>
    <property type="match status" value="1"/>
</dbReference>
<dbReference type="PANTHER" id="PTHR11748:SF111">
    <property type="entry name" value="D-LACTATE DEHYDROGENASE, MITOCHONDRIAL-RELATED"/>
    <property type="match status" value="1"/>
</dbReference>
<sequence length="527" mass="58093">MTDDASLAPYRYNCEGFANTIDSVIKIGVVEDIQQVLNVAARAAAEGSAALKFHPISTGQNWGYGSAAPNAENAILLDLSALTQISITSAELGIVTLQPGVTQQMLYDELQRRQLDFMVPVTGAGPSCSILANALERGYGITPFTDHFAAVNSIKGYLADGSFYQSPISELDSSGDDFIDKTYKYGIGPYIDGLFSQSGFAIVTEISLRLKRRPEAFDSFYIQFANDSDFELAQQIAFAILQRLDGVVGSVNLMDQRRLLSMMAENPNGKAQHIAMSAQQVSQLAKQYDTPGWMLVGTLYGQHSVVKAARTEVRRFVNGRAKRTLFSGGALLRVARTVLNILPKNQLAGVRAMLASLDLGIEIMQGKPNQVALPLAYWRNPKAATGTALHPARDGCGLLWYAPLIPMQAQSMRQFISMVRDVCPRYGIEPMITFTSLKYDTVDSTVPIVFNRQDEEATRLAQQCLQELVARGLKSGWVPYRLNLQQQRDLLDANSPYWQMVNKLKNAIDPHHLISPGRYDPGYFSTK</sequence>
<organism evidence="5 6">
    <name type="scientific">Rheinheimera nanhaiensis E407-8</name>
    <dbReference type="NCBI Taxonomy" id="562729"/>
    <lineage>
        <taxon>Bacteria</taxon>
        <taxon>Pseudomonadati</taxon>
        <taxon>Pseudomonadota</taxon>
        <taxon>Gammaproteobacteria</taxon>
        <taxon>Chromatiales</taxon>
        <taxon>Chromatiaceae</taxon>
        <taxon>Rheinheimera</taxon>
    </lineage>
</organism>
<dbReference type="InterPro" id="IPR006094">
    <property type="entry name" value="Oxid_FAD_bind_N"/>
</dbReference>
<evidence type="ECO:0000259" key="4">
    <source>
        <dbReference type="PROSITE" id="PS51387"/>
    </source>
</evidence>
<dbReference type="Gene3D" id="3.30.465.10">
    <property type="match status" value="1"/>
</dbReference>
<keyword evidence="3" id="KW-0274">FAD</keyword>
<evidence type="ECO:0000313" key="6">
    <source>
        <dbReference type="Proteomes" id="UP000004374"/>
    </source>
</evidence>
<dbReference type="GO" id="GO:0004458">
    <property type="term" value="F:D-lactate dehydrogenase (cytochrome) activity"/>
    <property type="evidence" value="ECO:0007669"/>
    <property type="project" value="TreeGrafter"/>
</dbReference>
<dbReference type="GO" id="GO:0071949">
    <property type="term" value="F:FAD binding"/>
    <property type="evidence" value="ECO:0007669"/>
    <property type="project" value="InterPro"/>
</dbReference>
<comment type="similarity">
    <text evidence="1">Belongs to the FAD-binding oxidoreductase/transferase type 4 family.</text>
</comment>
<name>I1DV28_9GAMM</name>
<keyword evidence="6" id="KW-1185">Reference proteome</keyword>
<feature type="domain" description="FAD-binding PCMH-type" evidence="4">
    <location>
        <begin position="17"/>
        <end position="213"/>
    </location>
</feature>
<dbReference type="Pfam" id="PF01565">
    <property type="entry name" value="FAD_binding_4"/>
    <property type="match status" value="1"/>
</dbReference>
<dbReference type="InterPro" id="IPR016169">
    <property type="entry name" value="FAD-bd_PCMH_sub2"/>
</dbReference>
<dbReference type="InterPro" id="IPR016167">
    <property type="entry name" value="FAD-bd_PCMH_sub1"/>
</dbReference>
<dbReference type="PANTHER" id="PTHR11748">
    <property type="entry name" value="D-LACTATE DEHYDROGENASE"/>
    <property type="match status" value="1"/>
</dbReference>
<dbReference type="GO" id="GO:1903457">
    <property type="term" value="P:lactate catabolic process"/>
    <property type="evidence" value="ECO:0007669"/>
    <property type="project" value="TreeGrafter"/>
</dbReference>
<dbReference type="STRING" id="562729.RNAN_0876"/>
<dbReference type="InterPro" id="IPR016166">
    <property type="entry name" value="FAD-bd_PCMH"/>
</dbReference>
<evidence type="ECO:0000256" key="1">
    <source>
        <dbReference type="ARBA" id="ARBA00008000"/>
    </source>
</evidence>
<accession>I1DV28</accession>
<dbReference type="AlphaFoldDB" id="I1DV28"/>
<dbReference type="SUPFAM" id="SSF56176">
    <property type="entry name" value="FAD-binding/transporter-associated domain-like"/>
    <property type="match status" value="1"/>
</dbReference>
<reference evidence="5 6" key="1">
    <citation type="journal article" date="2012" name="J. Bacteriol.">
        <title>Genome Sequence of the Protease-Producing Bacterium Rheinheimera nanhaiensis E407-8T, Isolated from Deep-Sea Sediment of the South China Sea.</title>
        <authorList>
            <person name="Zhang X.-Y."/>
            <person name="Zhang Y.-J."/>
            <person name="Qin Q.-L."/>
            <person name="Xie B.-B."/>
            <person name="Chen X.-L."/>
            <person name="Zhou B.-C."/>
            <person name="Zhang Y.-Z."/>
        </authorList>
    </citation>
    <scope>NUCLEOTIDE SEQUENCE [LARGE SCALE GENOMIC DNA]</scope>
    <source>
        <strain evidence="5 6">E407-8</strain>
    </source>
</reference>
<dbReference type="InterPro" id="IPR036318">
    <property type="entry name" value="FAD-bd_PCMH-like_sf"/>
</dbReference>
<dbReference type="InterPro" id="IPR016170">
    <property type="entry name" value="Cytok_DH_C_sf"/>
</dbReference>
<dbReference type="Gene3D" id="3.40.462.10">
    <property type="entry name" value="FAD-linked oxidases, C-terminal domain"/>
    <property type="match status" value="1"/>
</dbReference>
<dbReference type="Proteomes" id="UP000004374">
    <property type="component" value="Unassembled WGS sequence"/>
</dbReference>
<proteinExistence type="inferred from homology"/>
<dbReference type="Gene3D" id="3.30.43.10">
    <property type="entry name" value="Uridine Diphospho-n-acetylenolpyruvylglucosamine Reductase, domain 2"/>
    <property type="match status" value="1"/>
</dbReference>
<keyword evidence="2" id="KW-0285">Flavoprotein</keyword>
<comment type="caution">
    <text evidence="5">The sequence shown here is derived from an EMBL/GenBank/DDBJ whole genome shotgun (WGS) entry which is preliminary data.</text>
</comment>
<dbReference type="EMBL" id="BAFK01000004">
    <property type="protein sequence ID" value="GAB57906.1"/>
    <property type="molecule type" value="Genomic_DNA"/>
</dbReference>
<dbReference type="GO" id="GO:0008720">
    <property type="term" value="F:D-lactate dehydrogenase (NAD+) activity"/>
    <property type="evidence" value="ECO:0007669"/>
    <property type="project" value="TreeGrafter"/>
</dbReference>
<evidence type="ECO:0000256" key="3">
    <source>
        <dbReference type="ARBA" id="ARBA00022827"/>
    </source>
</evidence>
<gene>
    <name evidence="5" type="ORF">RNAN_0876</name>
</gene>
<evidence type="ECO:0000256" key="2">
    <source>
        <dbReference type="ARBA" id="ARBA00022630"/>
    </source>
</evidence>